<dbReference type="PANTHER" id="PTHR11102">
    <property type="entry name" value="SEL-1-LIKE PROTEIN"/>
    <property type="match status" value="1"/>
</dbReference>
<dbReference type="InterPro" id="IPR050767">
    <property type="entry name" value="Sel1_AlgK"/>
</dbReference>
<dbReference type="InterPro" id="IPR006597">
    <property type="entry name" value="Sel1-like"/>
</dbReference>
<dbReference type="AlphaFoldDB" id="A0A813L4G6"/>
<dbReference type="SMART" id="SM00671">
    <property type="entry name" value="SEL1"/>
    <property type="match status" value="2"/>
</dbReference>
<evidence type="ECO:0000256" key="1">
    <source>
        <dbReference type="ARBA" id="ARBA00038101"/>
    </source>
</evidence>
<dbReference type="EMBL" id="CAJNNW010033584">
    <property type="protein sequence ID" value="CAE8719598.1"/>
    <property type="molecule type" value="Genomic_DNA"/>
</dbReference>
<dbReference type="SUPFAM" id="SSF81901">
    <property type="entry name" value="HCP-like"/>
    <property type="match status" value="1"/>
</dbReference>
<evidence type="ECO:0008006" key="4">
    <source>
        <dbReference type="Google" id="ProtNLM"/>
    </source>
</evidence>
<dbReference type="Gene3D" id="1.25.40.10">
    <property type="entry name" value="Tetratricopeptide repeat domain"/>
    <property type="match status" value="1"/>
</dbReference>
<comment type="similarity">
    <text evidence="1">Belongs to the sel-1 family.</text>
</comment>
<dbReference type="Pfam" id="PF08238">
    <property type="entry name" value="Sel1"/>
    <property type="match status" value="2"/>
</dbReference>
<name>A0A813L4G6_POLGL</name>
<reference evidence="2" key="1">
    <citation type="submission" date="2021-02" db="EMBL/GenBank/DDBJ databases">
        <authorList>
            <person name="Dougan E. K."/>
            <person name="Rhodes N."/>
            <person name="Thang M."/>
            <person name="Chan C."/>
        </authorList>
    </citation>
    <scope>NUCLEOTIDE SEQUENCE</scope>
</reference>
<comment type="caution">
    <text evidence="2">The sequence shown here is derived from an EMBL/GenBank/DDBJ whole genome shotgun (WGS) entry which is preliminary data.</text>
</comment>
<sequence>MGTMLLAGQGVEENREYAAYWFDQAANQGHVDAQYNLGLMFESGDGVPEDKEQAAFWLAKACSGGDQRL</sequence>
<proteinExistence type="inferred from homology"/>
<evidence type="ECO:0000313" key="2">
    <source>
        <dbReference type="EMBL" id="CAE8719598.1"/>
    </source>
</evidence>
<dbReference type="PANTHER" id="PTHR11102:SF160">
    <property type="entry name" value="ERAD-ASSOCIATED E3 UBIQUITIN-PROTEIN LIGASE COMPONENT HRD3"/>
    <property type="match status" value="1"/>
</dbReference>
<gene>
    <name evidence="2" type="ORF">PGLA2088_LOCUS40766</name>
</gene>
<organism evidence="2 3">
    <name type="scientific">Polarella glacialis</name>
    <name type="common">Dinoflagellate</name>
    <dbReference type="NCBI Taxonomy" id="89957"/>
    <lineage>
        <taxon>Eukaryota</taxon>
        <taxon>Sar</taxon>
        <taxon>Alveolata</taxon>
        <taxon>Dinophyceae</taxon>
        <taxon>Suessiales</taxon>
        <taxon>Suessiaceae</taxon>
        <taxon>Polarella</taxon>
    </lineage>
</organism>
<dbReference type="InterPro" id="IPR011990">
    <property type="entry name" value="TPR-like_helical_dom_sf"/>
</dbReference>
<protein>
    <recommendedName>
        <fullName evidence="4">Sel1 repeat family protein</fullName>
    </recommendedName>
</protein>
<evidence type="ECO:0000313" key="3">
    <source>
        <dbReference type="Proteomes" id="UP000626109"/>
    </source>
</evidence>
<accession>A0A813L4G6</accession>
<dbReference type="Proteomes" id="UP000626109">
    <property type="component" value="Unassembled WGS sequence"/>
</dbReference>